<evidence type="ECO:0008006" key="5">
    <source>
        <dbReference type="Google" id="ProtNLM"/>
    </source>
</evidence>
<feature type="compositionally biased region" description="Basic and acidic residues" evidence="1">
    <location>
        <begin position="111"/>
        <end position="120"/>
    </location>
</feature>
<keyword evidence="4" id="KW-1185">Reference proteome</keyword>
<protein>
    <recommendedName>
        <fullName evidence="5">Secreted protein</fullName>
    </recommendedName>
</protein>
<evidence type="ECO:0000313" key="3">
    <source>
        <dbReference type="EMBL" id="KAA0705923.1"/>
    </source>
</evidence>
<comment type="caution">
    <text evidence="3">The sequence shown here is derived from an EMBL/GenBank/DDBJ whole genome shotgun (WGS) entry which is preliminary data.</text>
</comment>
<name>A0A5A9N991_9TELE</name>
<sequence length="150" mass="16839">MWFARWALGCIYQALLVEMTSTFQLVLCVQTATHPKSTCYPMAPAVIRLSVCPVISSHGVNHPVHLSHASDSGSFPDGIKAGEERDRKSYDSIPCVYVYHVRISRSLLKKRAPDNQEPKPHRLHKAPGRTCTSSIPHVYTLQLITHFNCK</sequence>
<reference evidence="3 4" key="1">
    <citation type="journal article" date="2019" name="Mol. Ecol. Resour.">
        <title>Chromosome-level genome assembly of Triplophysa tibetana, a fish adapted to the harsh high-altitude environment of the Tibetan Plateau.</title>
        <authorList>
            <person name="Yang X."/>
            <person name="Liu H."/>
            <person name="Ma Z."/>
            <person name="Zou Y."/>
            <person name="Zou M."/>
            <person name="Mao Y."/>
            <person name="Li X."/>
            <person name="Wang H."/>
            <person name="Chen T."/>
            <person name="Wang W."/>
            <person name="Yang R."/>
        </authorList>
    </citation>
    <scope>NUCLEOTIDE SEQUENCE [LARGE SCALE GENOMIC DNA]</scope>
    <source>
        <strain evidence="3">TTIB1903HZAU</strain>
        <tissue evidence="3">Muscle</tissue>
    </source>
</reference>
<keyword evidence="2" id="KW-0732">Signal</keyword>
<feature type="signal peptide" evidence="2">
    <location>
        <begin position="1"/>
        <end position="22"/>
    </location>
</feature>
<feature type="chain" id="PRO_5023129822" description="Secreted protein" evidence="2">
    <location>
        <begin position="23"/>
        <end position="150"/>
    </location>
</feature>
<dbReference type="AlphaFoldDB" id="A0A5A9N991"/>
<organism evidence="3 4">
    <name type="scientific">Triplophysa tibetana</name>
    <dbReference type="NCBI Taxonomy" id="1572043"/>
    <lineage>
        <taxon>Eukaryota</taxon>
        <taxon>Metazoa</taxon>
        <taxon>Chordata</taxon>
        <taxon>Craniata</taxon>
        <taxon>Vertebrata</taxon>
        <taxon>Euteleostomi</taxon>
        <taxon>Actinopterygii</taxon>
        <taxon>Neopterygii</taxon>
        <taxon>Teleostei</taxon>
        <taxon>Ostariophysi</taxon>
        <taxon>Cypriniformes</taxon>
        <taxon>Nemacheilidae</taxon>
        <taxon>Triplophysa</taxon>
    </lineage>
</organism>
<dbReference type="Proteomes" id="UP000324632">
    <property type="component" value="Chromosome 21"/>
</dbReference>
<evidence type="ECO:0000256" key="2">
    <source>
        <dbReference type="SAM" id="SignalP"/>
    </source>
</evidence>
<gene>
    <name evidence="3" type="ORF">E1301_Tti004686</name>
</gene>
<dbReference type="EMBL" id="SOYY01000021">
    <property type="protein sequence ID" value="KAA0705923.1"/>
    <property type="molecule type" value="Genomic_DNA"/>
</dbReference>
<accession>A0A5A9N991</accession>
<evidence type="ECO:0000256" key="1">
    <source>
        <dbReference type="SAM" id="MobiDB-lite"/>
    </source>
</evidence>
<proteinExistence type="predicted"/>
<feature type="region of interest" description="Disordered" evidence="1">
    <location>
        <begin position="109"/>
        <end position="129"/>
    </location>
</feature>
<evidence type="ECO:0000313" key="4">
    <source>
        <dbReference type="Proteomes" id="UP000324632"/>
    </source>
</evidence>